<evidence type="ECO:0000313" key="5">
    <source>
        <dbReference type="Proteomes" id="UP000193986"/>
    </source>
</evidence>
<comment type="caution">
    <text evidence="4">The sequence shown here is derived from an EMBL/GenBank/DDBJ whole genome shotgun (WGS) entry which is preliminary data.</text>
</comment>
<dbReference type="Pfam" id="PF00967">
    <property type="entry name" value="Barwin"/>
    <property type="match status" value="1"/>
</dbReference>
<dbReference type="GO" id="GO:0042742">
    <property type="term" value="P:defense response to bacterium"/>
    <property type="evidence" value="ECO:0007669"/>
    <property type="project" value="InterPro"/>
</dbReference>
<dbReference type="InterPro" id="IPR036908">
    <property type="entry name" value="RlpA-like_sf"/>
</dbReference>
<dbReference type="GO" id="GO:0050832">
    <property type="term" value="P:defense response to fungus"/>
    <property type="evidence" value="ECO:0007669"/>
    <property type="project" value="InterPro"/>
</dbReference>
<dbReference type="InParanoid" id="A0A1Y2AQT9"/>
<protein>
    <submittedName>
        <fullName evidence="4">RlpA-like double-psi beta-barrel-protein domain-containing protein-containing protein</fullName>
    </submittedName>
</protein>
<evidence type="ECO:0000256" key="2">
    <source>
        <dbReference type="SAM" id="SignalP"/>
    </source>
</evidence>
<sequence>MFGKIFTALALVSLVAAAPVSPAAESSLEKRTSHTGRATWFDVGLGNCGWYSQNSDYVLAMSEAFYDENNGANCGQGVYLKNTANGNTAYAVMVDSCPGCSRDQVDLSPSLFKALASDGLGEGELTLTWHFLKR</sequence>
<evidence type="ECO:0000313" key="4">
    <source>
        <dbReference type="EMBL" id="ORY24587.1"/>
    </source>
</evidence>
<feature type="domain" description="Barwin" evidence="3">
    <location>
        <begin position="69"/>
        <end position="127"/>
    </location>
</feature>
<dbReference type="PANTHER" id="PTHR31836">
    <property type="match status" value="1"/>
</dbReference>
<keyword evidence="1 2" id="KW-0732">Signal</keyword>
<reference evidence="4 5" key="1">
    <citation type="submission" date="2016-07" db="EMBL/GenBank/DDBJ databases">
        <title>Pervasive Adenine N6-methylation of Active Genes in Fungi.</title>
        <authorList>
            <consortium name="DOE Joint Genome Institute"/>
            <person name="Mondo S.J."/>
            <person name="Dannebaum R.O."/>
            <person name="Kuo R.C."/>
            <person name="Labutti K."/>
            <person name="Haridas S."/>
            <person name="Kuo A."/>
            <person name="Salamov A."/>
            <person name="Ahrendt S.R."/>
            <person name="Lipzen A."/>
            <person name="Sullivan W."/>
            <person name="Andreopoulos W.B."/>
            <person name="Clum A."/>
            <person name="Lindquist E."/>
            <person name="Daum C."/>
            <person name="Ramamoorthy G.K."/>
            <person name="Gryganskyi A."/>
            <person name="Culley D."/>
            <person name="Magnuson J.K."/>
            <person name="James T.Y."/>
            <person name="O'Malley M.A."/>
            <person name="Stajich J.E."/>
            <person name="Spatafora J.W."/>
            <person name="Visel A."/>
            <person name="Grigoriev I.V."/>
        </authorList>
    </citation>
    <scope>NUCLEOTIDE SEQUENCE [LARGE SCALE GENOMIC DNA]</scope>
    <source>
        <strain evidence="4 5">68-887.2</strain>
    </source>
</reference>
<dbReference type="Proteomes" id="UP000193986">
    <property type="component" value="Unassembled WGS sequence"/>
</dbReference>
<gene>
    <name evidence="4" type="ORF">BCR39DRAFT_449350</name>
</gene>
<dbReference type="STRING" id="71784.A0A1Y2AQT9"/>
<dbReference type="InterPro" id="IPR001153">
    <property type="entry name" value="Barwin_dom"/>
</dbReference>
<dbReference type="EMBL" id="MCFC01000066">
    <property type="protein sequence ID" value="ORY24587.1"/>
    <property type="molecule type" value="Genomic_DNA"/>
</dbReference>
<proteinExistence type="predicted"/>
<keyword evidence="5" id="KW-1185">Reference proteome</keyword>
<dbReference type="InterPro" id="IPR051477">
    <property type="entry name" value="Expansin_CellWall"/>
</dbReference>
<dbReference type="Gene3D" id="2.40.40.10">
    <property type="entry name" value="RlpA-like domain"/>
    <property type="match status" value="1"/>
</dbReference>
<evidence type="ECO:0000259" key="3">
    <source>
        <dbReference type="Pfam" id="PF00967"/>
    </source>
</evidence>
<dbReference type="PANTHER" id="PTHR31836:SF25">
    <property type="entry name" value="RLPA-LIKE PROTEIN DOUBLE-PSI BETA-BARREL DOMAIN-CONTAINING PROTEIN"/>
    <property type="match status" value="1"/>
</dbReference>
<dbReference type="AlphaFoldDB" id="A0A1Y2AQT9"/>
<dbReference type="OrthoDB" id="623670at2759"/>
<dbReference type="CDD" id="cd22191">
    <property type="entry name" value="DPBB_RlpA_EXP_N-like"/>
    <property type="match status" value="1"/>
</dbReference>
<name>A0A1Y2AQT9_9TREE</name>
<evidence type="ECO:0000256" key="1">
    <source>
        <dbReference type="ARBA" id="ARBA00022729"/>
    </source>
</evidence>
<accession>A0A1Y2AQT9</accession>
<organism evidence="4 5">
    <name type="scientific">Naematelia encephala</name>
    <dbReference type="NCBI Taxonomy" id="71784"/>
    <lineage>
        <taxon>Eukaryota</taxon>
        <taxon>Fungi</taxon>
        <taxon>Dikarya</taxon>
        <taxon>Basidiomycota</taxon>
        <taxon>Agaricomycotina</taxon>
        <taxon>Tremellomycetes</taxon>
        <taxon>Tremellales</taxon>
        <taxon>Naemateliaceae</taxon>
        <taxon>Naematelia</taxon>
    </lineage>
</organism>
<feature type="chain" id="PRO_5012801960" evidence="2">
    <location>
        <begin position="18"/>
        <end position="134"/>
    </location>
</feature>
<feature type="non-terminal residue" evidence="4">
    <location>
        <position position="134"/>
    </location>
</feature>
<dbReference type="SUPFAM" id="SSF50685">
    <property type="entry name" value="Barwin-like endoglucanases"/>
    <property type="match status" value="1"/>
</dbReference>
<feature type="signal peptide" evidence="2">
    <location>
        <begin position="1"/>
        <end position="17"/>
    </location>
</feature>